<name>A0AAN9EH31_CROPI</name>
<gene>
    <name evidence="1" type="ORF">RIF29_29530</name>
</gene>
<protein>
    <submittedName>
        <fullName evidence="1">Uncharacterized protein</fullName>
    </submittedName>
</protein>
<keyword evidence="2" id="KW-1185">Reference proteome</keyword>
<proteinExistence type="predicted"/>
<comment type="caution">
    <text evidence="1">The sequence shown here is derived from an EMBL/GenBank/DDBJ whole genome shotgun (WGS) entry which is preliminary data.</text>
</comment>
<accession>A0AAN9EH31</accession>
<evidence type="ECO:0000313" key="1">
    <source>
        <dbReference type="EMBL" id="KAK7256096.1"/>
    </source>
</evidence>
<dbReference type="AlphaFoldDB" id="A0AAN9EH31"/>
<reference evidence="1 2" key="1">
    <citation type="submission" date="2024-01" db="EMBL/GenBank/DDBJ databases">
        <title>The genomes of 5 underutilized Papilionoideae crops provide insights into root nodulation and disease resistanc.</title>
        <authorList>
            <person name="Yuan L."/>
        </authorList>
    </citation>
    <scope>NUCLEOTIDE SEQUENCE [LARGE SCALE GENOMIC DNA]</scope>
    <source>
        <strain evidence="1">ZHUSHIDOU_FW_LH</strain>
        <tissue evidence="1">Leaf</tissue>
    </source>
</reference>
<dbReference type="EMBL" id="JAYWIO010000006">
    <property type="protein sequence ID" value="KAK7256096.1"/>
    <property type="molecule type" value="Genomic_DNA"/>
</dbReference>
<organism evidence="1 2">
    <name type="scientific">Crotalaria pallida</name>
    <name type="common">Smooth rattlebox</name>
    <name type="synonym">Crotalaria striata</name>
    <dbReference type="NCBI Taxonomy" id="3830"/>
    <lineage>
        <taxon>Eukaryota</taxon>
        <taxon>Viridiplantae</taxon>
        <taxon>Streptophyta</taxon>
        <taxon>Embryophyta</taxon>
        <taxon>Tracheophyta</taxon>
        <taxon>Spermatophyta</taxon>
        <taxon>Magnoliopsida</taxon>
        <taxon>eudicotyledons</taxon>
        <taxon>Gunneridae</taxon>
        <taxon>Pentapetalae</taxon>
        <taxon>rosids</taxon>
        <taxon>fabids</taxon>
        <taxon>Fabales</taxon>
        <taxon>Fabaceae</taxon>
        <taxon>Papilionoideae</taxon>
        <taxon>50 kb inversion clade</taxon>
        <taxon>genistoids sensu lato</taxon>
        <taxon>core genistoids</taxon>
        <taxon>Crotalarieae</taxon>
        <taxon>Crotalaria</taxon>
    </lineage>
</organism>
<sequence length="74" mass="8753">MRRCRFVMDAAWASKGGHAMAFEQLITELFEEELAGKVDAVLKSKGLLKRTLLMFNRHWLEFGGDPRRILRWWM</sequence>
<dbReference type="Proteomes" id="UP001372338">
    <property type="component" value="Unassembled WGS sequence"/>
</dbReference>
<evidence type="ECO:0000313" key="2">
    <source>
        <dbReference type="Proteomes" id="UP001372338"/>
    </source>
</evidence>